<reference evidence="1 2" key="1">
    <citation type="journal article" date="2011" name="J. Bacteriol.">
        <title>Complete genome sequence of Yersinia enterocolitica subsp. palearctica serogroup O:3.</title>
        <authorList>
            <person name="Batzilla J."/>
            <person name="Hoper D."/>
            <person name="Antonenka U."/>
            <person name="Heesemann J."/>
            <person name="Rakin A."/>
        </authorList>
    </citation>
    <scope>NUCLEOTIDE SEQUENCE [LARGE SCALE GENOMIC DNA]</scope>
    <source>
        <strain evidence="2">DSM 13030 / CIP 106945 / Y11</strain>
    </source>
</reference>
<sequence>MWPNALSEYLSSALLRAIYLLKTCLPTNNLELLLIIG</sequence>
<dbReference type="PATRIC" id="fig|930944.6.peg.2021"/>
<dbReference type="AlphaFoldDB" id="A0A0H3NP01"/>
<accession>A0A0H3NP01</accession>
<proteinExistence type="predicted"/>
<dbReference type="KEGG" id="yey:Y11_20341"/>
<protein>
    <submittedName>
        <fullName evidence="1">Uncharacterized protein</fullName>
    </submittedName>
</protein>
<evidence type="ECO:0000313" key="1">
    <source>
        <dbReference type="EMBL" id="CBY26147.1"/>
    </source>
</evidence>
<gene>
    <name evidence="1" type="ordered locus">Y11_20341</name>
</gene>
<dbReference type="HOGENOM" id="CLU_3350577_0_0_6"/>
<name>A0A0H3NP01_YERE1</name>
<evidence type="ECO:0000313" key="2">
    <source>
        <dbReference type="Proteomes" id="UP000008084"/>
    </source>
</evidence>
<organism evidence="1 2">
    <name type="scientific">Yersinia enterocolitica subsp. palearctica serotype O:3 (strain DSM 13030 / CIP 106945 / Y11)</name>
    <dbReference type="NCBI Taxonomy" id="930944"/>
    <lineage>
        <taxon>Bacteria</taxon>
        <taxon>Pseudomonadati</taxon>
        <taxon>Pseudomonadota</taxon>
        <taxon>Gammaproteobacteria</taxon>
        <taxon>Enterobacterales</taxon>
        <taxon>Yersiniaceae</taxon>
        <taxon>Yersinia</taxon>
    </lineage>
</organism>
<dbReference type="Proteomes" id="UP000008084">
    <property type="component" value="Chromosome"/>
</dbReference>
<dbReference type="EMBL" id="FR729477">
    <property type="protein sequence ID" value="CBY26147.1"/>
    <property type="molecule type" value="Genomic_DNA"/>
</dbReference>